<evidence type="ECO:0000259" key="1">
    <source>
        <dbReference type="Pfam" id="PF13302"/>
    </source>
</evidence>
<evidence type="ECO:0000313" key="3">
    <source>
        <dbReference type="Proteomes" id="UP001177295"/>
    </source>
</evidence>
<dbReference type="SUPFAM" id="SSF55729">
    <property type="entry name" value="Acyl-CoA N-acyltransferases (Nat)"/>
    <property type="match status" value="1"/>
</dbReference>
<keyword evidence="3" id="KW-1185">Reference proteome</keyword>
<name>A0ABY8WUG8_9BACT</name>
<gene>
    <name evidence="2" type="ORF">SEML1_0091</name>
</gene>
<dbReference type="InterPro" id="IPR016181">
    <property type="entry name" value="Acyl_CoA_acyltransferase"/>
</dbReference>
<sequence>MTNRVQTKETEEEWYDKMIKDRTSRVWGIWVVEDNERRLIGNSALTDMELRKHIRQAVSGSVICDASYWSRGIASACHKARTYFAFEQLGLHRIKSAVLQPNGGSRKALERSGYTLVYTERNETFINGALVHMDCLECLNPADWAWRQWWGSDRPTQKSLEARKRTEAALEWARENVELV</sequence>
<reference evidence="2 3" key="1">
    <citation type="journal article" date="2023" name="Cell">
        <title>Genetic manipulation of Patescibacteria provides mechanistic insights into microbial dark matter and the epibiotic lifestyle.</title>
        <authorList>
            <person name="Wang Y."/>
            <person name="Gallagher L.A."/>
            <person name="Andrade P.A."/>
            <person name="Liu A."/>
            <person name="Humphreys I.R."/>
            <person name="Turkarslan S."/>
            <person name="Cutler K.J."/>
            <person name="Arrieta-Ortiz M.L."/>
            <person name="Li Y."/>
            <person name="Radey M.C."/>
            <person name="McLean J.S."/>
            <person name="Cong Q."/>
            <person name="Baker D."/>
            <person name="Baliga N.S."/>
            <person name="Peterson S.B."/>
            <person name="Mougous J.D."/>
        </authorList>
    </citation>
    <scope>NUCLEOTIDE SEQUENCE [LARGE SCALE GENOMIC DNA]</scope>
    <source>
        <strain evidence="2 3">ML1</strain>
    </source>
</reference>
<dbReference type="PANTHER" id="PTHR43792:SF1">
    <property type="entry name" value="N-ACETYLTRANSFERASE DOMAIN-CONTAINING PROTEIN"/>
    <property type="match status" value="1"/>
</dbReference>
<dbReference type="InterPro" id="IPR051531">
    <property type="entry name" value="N-acetyltransferase"/>
</dbReference>
<feature type="domain" description="N-acetyltransferase" evidence="1">
    <location>
        <begin position="5"/>
        <end position="115"/>
    </location>
</feature>
<dbReference type="InterPro" id="IPR000182">
    <property type="entry name" value="GNAT_dom"/>
</dbReference>
<dbReference type="Gene3D" id="3.40.630.30">
    <property type="match status" value="1"/>
</dbReference>
<dbReference type="Proteomes" id="UP001177295">
    <property type="component" value="Chromosome"/>
</dbReference>
<dbReference type="EMBL" id="CP124550">
    <property type="protein sequence ID" value="WIO45731.1"/>
    <property type="molecule type" value="Genomic_DNA"/>
</dbReference>
<organism evidence="2 3">
    <name type="scientific">Candidatus Southlakia epibionticum</name>
    <dbReference type="NCBI Taxonomy" id="3043284"/>
    <lineage>
        <taxon>Bacteria</taxon>
        <taxon>Candidatus Saccharimonadota</taxon>
        <taxon>Candidatus Saccharimonadia</taxon>
        <taxon>Candidatus Saccharimonadales</taxon>
        <taxon>Candidatus Saccharimonadaceae</taxon>
        <taxon>Candidatus Southlakia</taxon>
    </lineage>
</organism>
<evidence type="ECO:0000313" key="2">
    <source>
        <dbReference type="EMBL" id="WIO45731.1"/>
    </source>
</evidence>
<dbReference type="Pfam" id="PF13302">
    <property type="entry name" value="Acetyltransf_3"/>
    <property type="match status" value="1"/>
</dbReference>
<dbReference type="PANTHER" id="PTHR43792">
    <property type="entry name" value="GNAT FAMILY, PUTATIVE (AFU_ORTHOLOGUE AFUA_3G00765)-RELATED-RELATED"/>
    <property type="match status" value="1"/>
</dbReference>
<proteinExistence type="predicted"/>
<accession>A0ABY8WUG8</accession>
<protein>
    <recommendedName>
        <fullName evidence="1">N-acetyltransferase domain-containing protein</fullName>
    </recommendedName>
</protein>